<feature type="transmembrane region" description="Helical" evidence="7">
    <location>
        <begin position="16"/>
        <end position="37"/>
    </location>
</feature>
<evidence type="ECO:0000256" key="4">
    <source>
        <dbReference type="ARBA" id="ARBA00023136"/>
    </source>
</evidence>
<organism evidence="9 10">
    <name type="scientific">Bimuria novae-zelandiae CBS 107.79</name>
    <dbReference type="NCBI Taxonomy" id="1447943"/>
    <lineage>
        <taxon>Eukaryota</taxon>
        <taxon>Fungi</taxon>
        <taxon>Dikarya</taxon>
        <taxon>Ascomycota</taxon>
        <taxon>Pezizomycotina</taxon>
        <taxon>Dothideomycetes</taxon>
        <taxon>Pleosporomycetidae</taxon>
        <taxon>Pleosporales</taxon>
        <taxon>Massarineae</taxon>
        <taxon>Didymosphaeriaceae</taxon>
        <taxon>Bimuria</taxon>
    </lineage>
</organism>
<feature type="transmembrane region" description="Helical" evidence="7">
    <location>
        <begin position="128"/>
        <end position="150"/>
    </location>
</feature>
<keyword evidence="10" id="KW-1185">Reference proteome</keyword>
<sequence>MSDAVQQDWPNQRYKILVSTTSLTALCTIFFFWRCVYGLKQRGSFLASDYLLIVSWALSIVNTVIRFILVDNGLGRHFKDPSITRDMIMTYSYWLWINQTINIVAVAVLKWSICAYLLVLDFSTVYRAIVWFSILVITGINFLAPVFTLFGCAPLEANWNRGITEKKCWAVGNLPLSYSQGVVNILTDVVYVVAPIVYLSKVQLPKRTQWGLRVVFLLSLIAMLCSIFKTVELKNINGTMDPTWTSADLSIWSGAELQVGIFIASLPPLHKVFDDLFRKYMPGLSNSGHKSTPLYGTPGQGYAGRSTQGDGIRMSTMGKSERGTRKNYTPGESVLDSDSESEKAILDDEERRIDESGIMKTTGIVITEGPRNIRHDNSPGSF</sequence>
<dbReference type="InterPro" id="IPR052337">
    <property type="entry name" value="SAT4-like"/>
</dbReference>
<feature type="region of interest" description="Disordered" evidence="6">
    <location>
        <begin position="289"/>
        <end position="361"/>
    </location>
</feature>
<feature type="domain" description="Rhodopsin" evidence="8">
    <location>
        <begin position="34"/>
        <end position="273"/>
    </location>
</feature>
<evidence type="ECO:0000256" key="5">
    <source>
        <dbReference type="ARBA" id="ARBA00038359"/>
    </source>
</evidence>
<dbReference type="InterPro" id="IPR049326">
    <property type="entry name" value="Rhodopsin_dom_fungi"/>
</dbReference>
<dbReference type="Pfam" id="PF20684">
    <property type="entry name" value="Fung_rhodopsin"/>
    <property type="match status" value="1"/>
</dbReference>
<keyword evidence="3 7" id="KW-1133">Transmembrane helix</keyword>
<keyword evidence="2 7" id="KW-0812">Transmembrane</keyword>
<dbReference type="PANTHER" id="PTHR33048">
    <property type="entry name" value="PTH11-LIKE INTEGRAL MEMBRANE PROTEIN (AFU_ORTHOLOGUE AFUA_5G11245)"/>
    <property type="match status" value="1"/>
</dbReference>
<accession>A0A6A5UZF4</accession>
<evidence type="ECO:0000256" key="1">
    <source>
        <dbReference type="ARBA" id="ARBA00004141"/>
    </source>
</evidence>
<dbReference type="AlphaFoldDB" id="A0A6A5UZF4"/>
<evidence type="ECO:0000313" key="9">
    <source>
        <dbReference type="EMBL" id="KAF1969998.1"/>
    </source>
</evidence>
<comment type="similarity">
    <text evidence="5">Belongs to the SAT4 family.</text>
</comment>
<comment type="subcellular location">
    <subcellularLocation>
        <location evidence="1">Membrane</location>
        <topology evidence="1">Multi-pass membrane protein</topology>
    </subcellularLocation>
</comment>
<dbReference type="PANTHER" id="PTHR33048:SF163">
    <property type="entry name" value="INTEGRAL MEMBRANE PROTEIN (AFU_ORTHOLOGUE AFUA_8G05510)"/>
    <property type="match status" value="1"/>
</dbReference>
<dbReference type="OrthoDB" id="4682787at2759"/>
<protein>
    <recommendedName>
        <fullName evidence="8">Rhodopsin domain-containing protein</fullName>
    </recommendedName>
</protein>
<name>A0A6A5UZF4_9PLEO</name>
<keyword evidence="4 7" id="KW-0472">Membrane</keyword>
<evidence type="ECO:0000313" key="10">
    <source>
        <dbReference type="Proteomes" id="UP000800036"/>
    </source>
</evidence>
<evidence type="ECO:0000256" key="3">
    <source>
        <dbReference type="ARBA" id="ARBA00022989"/>
    </source>
</evidence>
<feature type="transmembrane region" description="Helical" evidence="7">
    <location>
        <begin position="93"/>
        <end position="119"/>
    </location>
</feature>
<dbReference type="EMBL" id="ML976704">
    <property type="protein sequence ID" value="KAF1969998.1"/>
    <property type="molecule type" value="Genomic_DNA"/>
</dbReference>
<evidence type="ECO:0000259" key="8">
    <source>
        <dbReference type="Pfam" id="PF20684"/>
    </source>
</evidence>
<evidence type="ECO:0000256" key="2">
    <source>
        <dbReference type="ARBA" id="ARBA00022692"/>
    </source>
</evidence>
<feature type="compositionally biased region" description="Basic and acidic residues" evidence="6">
    <location>
        <begin position="340"/>
        <end position="357"/>
    </location>
</feature>
<feature type="transmembrane region" description="Helical" evidence="7">
    <location>
        <begin position="211"/>
        <end position="231"/>
    </location>
</feature>
<evidence type="ECO:0000256" key="7">
    <source>
        <dbReference type="SAM" id="Phobius"/>
    </source>
</evidence>
<dbReference type="GO" id="GO:0016020">
    <property type="term" value="C:membrane"/>
    <property type="evidence" value="ECO:0007669"/>
    <property type="project" value="UniProtKB-SubCell"/>
</dbReference>
<reference evidence="9" key="1">
    <citation type="journal article" date="2020" name="Stud. Mycol.">
        <title>101 Dothideomycetes genomes: a test case for predicting lifestyles and emergence of pathogens.</title>
        <authorList>
            <person name="Haridas S."/>
            <person name="Albert R."/>
            <person name="Binder M."/>
            <person name="Bloem J."/>
            <person name="Labutti K."/>
            <person name="Salamov A."/>
            <person name="Andreopoulos B."/>
            <person name="Baker S."/>
            <person name="Barry K."/>
            <person name="Bills G."/>
            <person name="Bluhm B."/>
            <person name="Cannon C."/>
            <person name="Castanera R."/>
            <person name="Culley D."/>
            <person name="Daum C."/>
            <person name="Ezra D."/>
            <person name="Gonzalez J."/>
            <person name="Henrissat B."/>
            <person name="Kuo A."/>
            <person name="Liang C."/>
            <person name="Lipzen A."/>
            <person name="Lutzoni F."/>
            <person name="Magnuson J."/>
            <person name="Mondo S."/>
            <person name="Nolan M."/>
            <person name="Ohm R."/>
            <person name="Pangilinan J."/>
            <person name="Park H.-J."/>
            <person name="Ramirez L."/>
            <person name="Alfaro M."/>
            <person name="Sun H."/>
            <person name="Tritt A."/>
            <person name="Yoshinaga Y."/>
            <person name="Zwiers L.-H."/>
            <person name="Turgeon B."/>
            <person name="Goodwin S."/>
            <person name="Spatafora J."/>
            <person name="Crous P."/>
            <person name="Grigoriev I."/>
        </authorList>
    </citation>
    <scope>NUCLEOTIDE SEQUENCE</scope>
    <source>
        <strain evidence="9">CBS 107.79</strain>
    </source>
</reference>
<dbReference type="Proteomes" id="UP000800036">
    <property type="component" value="Unassembled WGS sequence"/>
</dbReference>
<proteinExistence type="inferred from homology"/>
<evidence type="ECO:0000256" key="6">
    <source>
        <dbReference type="SAM" id="MobiDB-lite"/>
    </source>
</evidence>
<gene>
    <name evidence="9" type="ORF">BU23DRAFT_557171</name>
</gene>
<feature type="transmembrane region" description="Helical" evidence="7">
    <location>
        <begin position="181"/>
        <end position="199"/>
    </location>
</feature>
<feature type="transmembrane region" description="Helical" evidence="7">
    <location>
        <begin position="49"/>
        <end position="69"/>
    </location>
</feature>